<proteinExistence type="predicted"/>
<protein>
    <submittedName>
        <fullName evidence="1">Uncharacterized protein</fullName>
    </submittedName>
</protein>
<evidence type="ECO:0000313" key="1">
    <source>
        <dbReference type="EMBL" id="GFS92393.1"/>
    </source>
</evidence>
<keyword evidence="2" id="KW-1185">Reference proteome</keyword>
<dbReference type="EMBL" id="BMAW01053682">
    <property type="protein sequence ID" value="GFS92393.1"/>
    <property type="molecule type" value="Genomic_DNA"/>
</dbReference>
<comment type="caution">
    <text evidence="1">The sequence shown here is derived from an EMBL/GenBank/DDBJ whole genome shotgun (WGS) entry which is preliminary data.</text>
</comment>
<evidence type="ECO:0000313" key="2">
    <source>
        <dbReference type="Proteomes" id="UP000887013"/>
    </source>
</evidence>
<dbReference type="AlphaFoldDB" id="A0A8X6N426"/>
<name>A0A8X6N426_NEPPI</name>
<sequence>MLKTKKLTACGGRGKNRNLNIESLPRYLLILFPAKLFEKKSVFEFTPLKALCLFAIIKSLVPNNTSIRFIPGTMTRLLKIGGTYIVTGRIKWLSEQTKADVANLPRDKEGALCPPHLGNAKHFQSLWRGNTKQD</sequence>
<gene>
    <name evidence="1" type="ORF">NPIL_540221</name>
</gene>
<reference evidence="1" key="1">
    <citation type="submission" date="2020-08" db="EMBL/GenBank/DDBJ databases">
        <title>Multicomponent nature underlies the extraordinary mechanical properties of spider dragline silk.</title>
        <authorList>
            <person name="Kono N."/>
            <person name="Nakamura H."/>
            <person name="Mori M."/>
            <person name="Yoshida Y."/>
            <person name="Ohtoshi R."/>
            <person name="Malay A.D."/>
            <person name="Moran D.A.P."/>
            <person name="Tomita M."/>
            <person name="Numata K."/>
            <person name="Arakawa K."/>
        </authorList>
    </citation>
    <scope>NUCLEOTIDE SEQUENCE</scope>
</reference>
<organism evidence="1 2">
    <name type="scientific">Nephila pilipes</name>
    <name type="common">Giant wood spider</name>
    <name type="synonym">Nephila maculata</name>
    <dbReference type="NCBI Taxonomy" id="299642"/>
    <lineage>
        <taxon>Eukaryota</taxon>
        <taxon>Metazoa</taxon>
        <taxon>Ecdysozoa</taxon>
        <taxon>Arthropoda</taxon>
        <taxon>Chelicerata</taxon>
        <taxon>Arachnida</taxon>
        <taxon>Araneae</taxon>
        <taxon>Araneomorphae</taxon>
        <taxon>Entelegynae</taxon>
        <taxon>Araneoidea</taxon>
        <taxon>Nephilidae</taxon>
        <taxon>Nephila</taxon>
    </lineage>
</organism>
<dbReference type="Proteomes" id="UP000887013">
    <property type="component" value="Unassembled WGS sequence"/>
</dbReference>
<accession>A0A8X6N426</accession>
<dbReference type="OrthoDB" id="10536645at2759"/>